<dbReference type="AlphaFoldDB" id="A0A455W6W8"/>
<accession>A0A455W6W8</accession>
<dbReference type="InterPro" id="IPR012337">
    <property type="entry name" value="RNaseH-like_sf"/>
</dbReference>
<evidence type="ECO:0000313" key="2">
    <source>
        <dbReference type="EMBL" id="BBJ05179.1"/>
    </source>
</evidence>
<feature type="domain" description="Integrase catalytic" evidence="1">
    <location>
        <begin position="150"/>
        <end position="352"/>
    </location>
</feature>
<dbReference type="EMBL" id="AP019537">
    <property type="protein sequence ID" value="BBJ05179.1"/>
    <property type="molecule type" value="Genomic_DNA"/>
</dbReference>
<gene>
    <name evidence="2" type="ORF">YBY_30280</name>
</gene>
<dbReference type="InterPro" id="IPR036397">
    <property type="entry name" value="RNaseH_sf"/>
</dbReference>
<dbReference type="InterPro" id="IPR001584">
    <property type="entry name" value="Integrase_cat-core"/>
</dbReference>
<sequence length="595" mass="65803">MSAILNEQLVAVAQAARKAKHGEKSAIYRKACEQLGISLATLHRKLSEVTTLKKTQKQRSDAGNSGLTYEEALVISGVCREARSQKGKKRMSLEDVVDGLRDNGFIRAERIDKGTGEARPLSISAISRALKSYGVHPEQLDAPDPHISQRTEYPNQVWQIDASLCVLYYLRPQKDPRLNGLRVMDEATFYKNKPKNFEKIAANRVWSYEITDHATGWIYVEYVMGAESGENLCNVLINAMQERGGADVLHGVPKILYMDPGSANTSAMAKNLCKSLGIKAIAHAPGNARATGQVENARNIIENQFESGLRFQPVNSLEELNAKAAMWRRVFNATKTHRRHGMTRTDCWLKYITAEHLVKAPPADVCRQLAVSAPKPRTVHGGETGLYVNWGGDHYNVVDVPGLQVGDKVMVTHAPLLENAVHLVMRDSEGREVLREVYKIQKDHLGWPVSSPVIGESYTSVADTAAQKARAAIDQLMTGTDTPEAAESARKAQAIPLGGKFDPYKSMKEANLPEYMPRRGTEHHLKAPEVVTPNLTVLQLAKALRGAMGSTWKPEYFTWLQAEYPEGAQEDELSNIEQQLRNPRPALKVVGGEGC</sequence>
<proteinExistence type="predicted"/>
<evidence type="ECO:0000259" key="1">
    <source>
        <dbReference type="PROSITE" id="PS50994"/>
    </source>
</evidence>
<dbReference type="GO" id="GO:0003676">
    <property type="term" value="F:nucleic acid binding"/>
    <property type="evidence" value="ECO:0007669"/>
    <property type="project" value="InterPro"/>
</dbReference>
<reference evidence="2" key="1">
    <citation type="submission" date="2019-03" db="EMBL/GenBank/DDBJ databases">
        <title>Whole genome analysis of nitrate-reducing bacteria Marinobacter hydrocarbonoclasticus YB03.</title>
        <authorList>
            <person name="Azam A.H."/>
            <person name="Yuk S.R."/>
            <person name="Kamarisima K."/>
            <person name="Miyanaga K."/>
            <person name="Tanji Y."/>
        </authorList>
    </citation>
    <scope>NUCLEOTIDE SEQUENCE</scope>
    <source>
        <strain evidence="2">YB03</strain>
    </source>
</reference>
<dbReference type="Pfam" id="PF00665">
    <property type="entry name" value="rve"/>
    <property type="match status" value="1"/>
</dbReference>
<organism evidence="2">
    <name type="scientific">Marinobacter nauticus</name>
    <name type="common">Marinobacter hydrocarbonoclasticus</name>
    <name type="synonym">Marinobacter aquaeolei</name>
    <dbReference type="NCBI Taxonomy" id="2743"/>
    <lineage>
        <taxon>Bacteria</taxon>
        <taxon>Pseudomonadati</taxon>
        <taxon>Pseudomonadota</taxon>
        <taxon>Gammaproteobacteria</taxon>
        <taxon>Pseudomonadales</taxon>
        <taxon>Marinobacteraceae</taxon>
        <taxon>Marinobacter</taxon>
    </lineage>
</organism>
<protein>
    <submittedName>
        <fullName evidence="2">Integrase</fullName>
    </submittedName>
</protein>
<dbReference type="GO" id="GO:0015074">
    <property type="term" value="P:DNA integration"/>
    <property type="evidence" value="ECO:0007669"/>
    <property type="project" value="InterPro"/>
</dbReference>
<dbReference type="PROSITE" id="PS50994">
    <property type="entry name" value="INTEGRASE"/>
    <property type="match status" value="1"/>
</dbReference>
<dbReference type="Gene3D" id="3.30.420.10">
    <property type="entry name" value="Ribonuclease H-like superfamily/Ribonuclease H"/>
    <property type="match status" value="1"/>
</dbReference>
<dbReference type="PANTHER" id="PTHR35004:SF7">
    <property type="entry name" value="INTEGRASE PROTEIN"/>
    <property type="match status" value="1"/>
</dbReference>
<dbReference type="PANTHER" id="PTHR35004">
    <property type="entry name" value="TRANSPOSASE RV3428C-RELATED"/>
    <property type="match status" value="1"/>
</dbReference>
<dbReference type="SUPFAM" id="SSF53098">
    <property type="entry name" value="Ribonuclease H-like"/>
    <property type="match status" value="1"/>
</dbReference>
<name>A0A455W6W8_MARNT</name>